<organism evidence="1 2">
    <name type="scientific">Marchantia polymorpha</name>
    <name type="common">Common liverwort</name>
    <name type="synonym">Marchantia aquatica</name>
    <dbReference type="NCBI Taxonomy" id="3197"/>
    <lineage>
        <taxon>Eukaryota</taxon>
        <taxon>Viridiplantae</taxon>
        <taxon>Streptophyta</taxon>
        <taxon>Embryophyta</taxon>
        <taxon>Marchantiophyta</taxon>
        <taxon>Marchantiopsida</taxon>
        <taxon>Marchantiidae</taxon>
        <taxon>Marchantiales</taxon>
        <taxon>Marchantiaceae</taxon>
        <taxon>Marchantia</taxon>
    </lineage>
</organism>
<accession>A0A2R6WPD2</accession>
<gene>
    <name evidence="1" type="ORF">MARPO_0069s0059</name>
</gene>
<proteinExistence type="predicted"/>
<evidence type="ECO:0000313" key="1">
    <source>
        <dbReference type="EMBL" id="PTQ35720.1"/>
    </source>
</evidence>
<dbReference type="Gramene" id="Mp2g24100.1">
    <property type="protein sequence ID" value="Mp2g24100.1.cds"/>
    <property type="gene ID" value="Mp2g24100"/>
</dbReference>
<name>A0A2R6WPD2_MARPO</name>
<reference evidence="2" key="1">
    <citation type="journal article" date="2017" name="Cell">
        <title>Insights into land plant evolution garnered from the Marchantia polymorpha genome.</title>
        <authorList>
            <person name="Bowman J.L."/>
            <person name="Kohchi T."/>
            <person name="Yamato K.T."/>
            <person name="Jenkins J."/>
            <person name="Shu S."/>
            <person name="Ishizaki K."/>
            <person name="Yamaoka S."/>
            <person name="Nishihama R."/>
            <person name="Nakamura Y."/>
            <person name="Berger F."/>
            <person name="Adam C."/>
            <person name="Aki S.S."/>
            <person name="Althoff F."/>
            <person name="Araki T."/>
            <person name="Arteaga-Vazquez M.A."/>
            <person name="Balasubrmanian S."/>
            <person name="Barry K."/>
            <person name="Bauer D."/>
            <person name="Boehm C.R."/>
            <person name="Briginshaw L."/>
            <person name="Caballero-Perez J."/>
            <person name="Catarino B."/>
            <person name="Chen F."/>
            <person name="Chiyoda S."/>
            <person name="Chovatia M."/>
            <person name="Davies K.M."/>
            <person name="Delmans M."/>
            <person name="Demura T."/>
            <person name="Dierschke T."/>
            <person name="Dolan L."/>
            <person name="Dorantes-Acosta A.E."/>
            <person name="Eklund D.M."/>
            <person name="Florent S.N."/>
            <person name="Flores-Sandoval E."/>
            <person name="Fujiyama A."/>
            <person name="Fukuzawa H."/>
            <person name="Galik B."/>
            <person name="Grimanelli D."/>
            <person name="Grimwood J."/>
            <person name="Grossniklaus U."/>
            <person name="Hamada T."/>
            <person name="Haseloff J."/>
            <person name="Hetherington A.J."/>
            <person name="Higo A."/>
            <person name="Hirakawa Y."/>
            <person name="Hundley H.N."/>
            <person name="Ikeda Y."/>
            <person name="Inoue K."/>
            <person name="Inoue S.I."/>
            <person name="Ishida S."/>
            <person name="Jia Q."/>
            <person name="Kakita M."/>
            <person name="Kanazawa T."/>
            <person name="Kawai Y."/>
            <person name="Kawashima T."/>
            <person name="Kennedy M."/>
            <person name="Kinose K."/>
            <person name="Kinoshita T."/>
            <person name="Kohara Y."/>
            <person name="Koide E."/>
            <person name="Komatsu K."/>
            <person name="Kopischke S."/>
            <person name="Kubo M."/>
            <person name="Kyozuka J."/>
            <person name="Lagercrantz U."/>
            <person name="Lin S.S."/>
            <person name="Lindquist E."/>
            <person name="Lipzen A.M."/>
            <person name="Lu C.W."/>
            <person name="De Luna E."/>
            <person name="Martienssen R.A."/>
            <person name="Minamino N."/>
            <person name="Mizutani M."/>
            <person name="Mizutani M."/>
            <person name="Mochizuki N."/>
            <person name="Monte I."/>
            <person name="Mosher R."/>
            <person name="Nagasaki H."/>
            <person name="Nakagami H."/>
            <person name="Naramoto S."/>
            <person name="Nishitani K."/>
            <person name="Ohtani M."/>
            <person name="Okamoto T."/>
            <person name="Okumura M."/>
            <person name="Phillips J."/>
            <person name="Pollak B."/>
            <person name="Reinders A."/>
            <person name="Rovekamp M."/>
            <person name="Sano R."/>
            <person name="Sawa S."/>
            <person name="Schmid M.W."/>
            <person name="Shirakawa M."/>
            <person name="Solano R."/>
            <person name="Spunde A."/>
            <person name="Suetsugu N."/>
            <person name="Sugano S."/>
            <person name="Sugiyama A."/>
            <person name="Sun R."/>
            <person name="Suzuki Y."/>
            <person name="Takenaka M."/>
            <person name="Takezawa D."/>
            <person name="Tomogane H."/>
            <person name="Tsuzuki M."/>
            <person name="Ueda T."/>
            <person name="Umeda M."/>
            <person name="Ward J.M."/>
            <person name="Watanabe Y."/>
            <person name="Yazaki K."/>
            <person name="Yokoyama R."/>
            <person name="Yoshitake Y."/>
            <person name="Yotsui I."/>
            <person name="Zachgo S."/>
            <person name="Schmutz J."/>
        </authorList>
    </citation>
    <scope>NUCLEOTIDE SEQUENCE [LARGE SCALE GENOMIC DNA]</scope>
    <source>
        <strain evidence="2">Tak-1</strain>
    </source>
</reference>
<keyword evidence="2" id="KW-1185">Reference proteome</keyword>
<evidence type="ECO:0000313" key="2">
    <source>
        <dbReference type="Proteomes" id="UP000244005"/>
    </source>
</evidence>
<dbReference type="Proteomes" id="UP000244005">
    <property type="component" value="Unassembled WGS sequence"/>
</dbReference>
<sequence length="111" mass="12299">MHLELQVPSIHALKVQGLGEYETLCERIECNPSKSTSWSTCAEGEGPLQKGTAKYVQSSIGTLCTSSSDSVTDLQCSFILNSMNEESSLQPKPHRKQVDIRSYCETRRFGV</sequence>
<dbReference type="EMBL" id="KZ772741">
    <property type="protein sequence ID" value="PTQ35720.1"/>
    <property type="molecule type" value="Genomic_DNA"/>
</dbReference>
<dbReference type="AlphaFoldDB" id="A0A2R6WPD2"/>
<protein>
    <submittedName>
        <fullName evidence="1">Uncharacterized protein</fullName>
    </submittedName>
</protein>